<organism evidence="11">
    <name type="scientific">Candidatus Caldatribacterium californiense</name>
    <dbReference type="NCBI Taxonomy" id="1454726"/>
    <lineage>
        <taxon>Bacteria</taxon>
        <taxon>Pseudomonadati</taxon>
        <taxon>Atribacterota</taxon>
        <taxon>Atribacteria</taxon>
        <taxon>Atribacterales</taxon>
        <taxon>Candidatus Caldatribacteriaceae</taxon>
        <taxon>Candidatus Caldatribacterium</taxon>
    </lineage>
</organism>
<comment type="pathway">
    <text evidence="1">Amino-acid biosynthesis; L-isoleucine biosynthesis; 2-oxobutanoate from pyruvate: step 1/3.</text>
</comment>
<dbReference type="GO" id="GO:0043714">
    <property type="term" value="F:(R)-citramalate synthase activity"/>
    <property type="evidence" value="ECO:0007669"/>
    <property type="project" value="UniProtKB-UniRule"/>
</dbReference>
<dbReference type="PANTHER" id="PTHR43538">
    <property type="entry name" value="ALPHA-IPM SYNTHASE/HOMOCITRATE SYNTHASE"/>
    <property type="match status" value="1"/>
</dbReference>
<dbReference type="InterPro" id="IPR013709">
    <property type="entry name" value="2-isopropylmalate_synth_dimer"/>
</dbReference>
<dbReference type="Pfam" id="PF08502">
    <property type="entry name" value="LeuA_dimer"/>
    <property type="match status" value="1"/>
</dbReference>
<dbReference type="Gene3D" id="3.30.160.270">
    <property type="match status" value="1"/>
</dbReference>
<evidence type="ECO:0000256" key="5">
    <source>
        <dbReference type="ARBA" id="ARBA00022679"/>
    </source>
</evidence>
<dbReference type="Gene3D" id="1.10.238.260">
    <property type="match status" value="1"/>
</dbReference>
<keyword evidence="3" id="KW-0028">Amino-acid biosynthesis</keyword>
<evidence type="ECO:0000256" key="7">
    <source>
        <dbReference type="ARBA" id="ARBA00048263"/>
    </source>
</evidence>
<dbReference type="Pfam" id="PF22617">
    <property type="entry name" value="HCS_D2"/>
    <property type="match status" value="1"/>
</dbReference>
<keyword evidence="5 9" id="KW-0808">Transferase</keyword>
<dbReference type="AlphaFoldDB" id="A0A7V4DDT1"/>
<dbReference type="InterPro" id="IPR005675">
    <property type="entry name" value="Citramal_synthase"/>
</dbReference>
<proteinExistence type="inferred from homology"/>
<gene>
    <name evidence="11" type="ORF">ENV30_01140</name>
</gene>
<dbReference type="PROSITE" id="PS00815">
    <property type="entry name" value="AIPM_HOMOCIT_SYNTH_1"/>
    <property type="match status" value="1"/>
</dbReference>
<dbReference type="InterPro" id="IPR013785">
    <property type="entry name" value="Aldolase_TIM"/>
</dbReference>
<evidence type="ECO:0000256" key="4">
    <source>
        <dbReference type="ARBA" id="ARBA00022624"/>
    </source>
</evidence>
<accession>A0A7V4DDT1</accession>
<dbReference type="SMART" id="SM00917">
    <property type="entry name" value="LeuA_dimer"/>
    <property type="match status" value="1"/>
</dbReference>
<comment type="catalytic activity">
    <reaction evidence="7">
        <text>pyruvate + acetyl-CoA + H2O = (3R)-citramalate + CoA + H(+)</text>
        <dbReference type="Rhea" id="RHEA:19045"/>
        <dbReference type="ChEBI" id="CHEBI:15361"/>
        <dbReference type="ChEBI" id="CHEBI:15377"/>
        <dbReference type="ChEBI" id="CHEBI:15378"/>
        <dbReference type="ChEBI" id="CHEBI:30934"/>
        <dbReference type="ChEBI" id="CHEBI:57287"/>
        <dbReference type="ChEBI" id="CHEBI:57288"/>
        <dbReference type="EC" id="2.3.3.21"/>
    </reaction>
</comment>
<name>A0A7V4DDT1_9BACT</name>
<comment type="similarity">
    <text evidence="2 9">Belongs to the alpha-IPM synthase/homocitrate synthase family.</text>
</comment>
<protein>
    <recommendedName>
        <fullName evidence="8">Citramalate synthase</fullName>
        <ecNumber evidence="8">2.3.3.21</ecNumber>
    </recommendedName>
</protein>
<dbReference type="InterPro" id="IPR000891">
    <property type="entry name" value="PYR_CT"/>
</dbReference>
<dbReference type="EMBL" id="DTFV01000023">
    <property type="protein sequence ID" value="HGI29910.1"/>
    <property type="molecule type" value="Genomic_DNA"/>
</dbReference>
<dbReference type="SUPFAM" id="SSF110921">
    <property type="entry name" value="2-isopropylmalate synthase LeuA, allosteric (dimerisation) domain"/>
    <property type="match status" value="1"/>
</dbReference>
<evidence type="ECO:0000256" key="6">
    <source>
        <dbReference type="ARBA" id="ARBA00023304"/>
    </source>
</evidence>
<dbReference type="UniPathway" id="UPA00047">
    <property type="reaction ID" value="UER00066"/>
</dbReference>
<dbReference type="PANTHER" id="PTHR43538:SF1">
    <property type="entry name" value="(R)-CITRAMALATE SYNTHASE"/>
    <property type="match status" value="1"/>
</dbReference>
<evidence type="ECO:0000256" key="8">
    <source>
        <dbReference type="NCBIfam" id="TIGR00977"/>
    </source>
</evidence>
<reference evidence="11" key="1">
    <citation type="journal article" date="2020" name="mSystems">
        <title>Genome- and Community-Level Interaction Insights into Carbon Utilization and Element Cycling Functions of Hydrothermarchaeota in Hydrothermal Sediment.</title>
        <authorList>
            <person name="Zhou Z."/>
            <person name="Liu Y."/>
            <person name="Xu W."/>
            <person name="Pan J."/>
            <person name="Luo Z.H."/>
            <person name="Li M."/>
        </authorList>
    </citation>
    <scope>NUCLEOTIDE SEQUENCE [LARGE SCALE GENOMIC DNA]</scope>
    <source>
        <strain evidence="11">SpSt-747</strain>
    </source>
</reference>
<keyword evidence="6" id="KW-0100">Branched-chain amino acid biosynthesis</keyword>
<dbReference type="PROSITE" id="PS00816">
    <property type="entry name" value="AIPM_HOMOCIT_SYNTH_2"/>
    <property type="match status" value="1"/>
</dbReference>
<dbReference type="GO" id="GO:0009097">
    <property type="term" value="P:isoleucine biosynthetic process"/>
    <property type="evidence" value="ECO:0007669"/>
    <property type="project" value="UniProtKB-UniRule"/>
</dbReference>
<dbReference type="EC" id="2.3.3.21" evidence="8"/>
<dbReference type="GO" id="GO:0003852">
    <property type="term" value="F:2-isopropylmalate synthase activity"/>
    <property type="evidence" value="ECO:0007669"/>
    <property type="project" value="InterPro"/>
</dbReference>
<evidence type="ECO:0000256" key="3">
    <source>
        <dbReference type="ARBA" id="ARBA00022605"/>
    </source>
</evidence>
<dbReference type="InterPro" id="IPR054691">
    <property type="entry name" value="LeuA/HCS_post-cat"/>
</dbReference>
<comment type="caution">
    <text evidence="11">The sequence shown here is derived from an EMBL/GenBank/DDBJ whole genome shotgun (WGS) entry which is preliminary data.</text>
</comment>
<dbReference type="InterPro" id="IPR036230">
    <property type="entry name" value="LeuA_allosteric_dom_sf"/>
</dbReference>
<dbReference type="PROSITE" id="PS50991">
    <property type="entry name" value="PYR_CT"/>
    <property type="match status" value="1"/>
</dbReference>
<dbReference type="NCBIfam" id="TIGR00977">
    <property type="entry name" value="citramal_synth"/>
    <property type="match status" value="1"/>
</dbReference>
<evidence type="ECO:0000256" key="9">
    <source>
        <dbReference type="RuleBase" id="RU003523"/>
    </source>
</evidence>
<dbReference type="GO" id="GO:0009098">
    <property type="term" value="P:L-leucine biosynthetic process"/>
    <property type="evidence" value="ECO:0007669"/>
    <property type="project" value="InterPro"/>
</dbReference>
<evidence type="ECO:0000256" key="2">
    <source>
        <dbReference type="ARBA" id="ARBA00006154"/>
    </source>
</evidence>
<dbReference type="Pfam" id="PF00682">
    <property type="entry name" value="HMGL-like"/>
    <property type="match status" value="1"/>
</dbReference>
<evidence type="ECO:0000259" key="10">
    <source>
        <dbReference type="PROSITE" id="PS50991"/>
    </source>
</evidence>
<keyword evidence="4" id="KW-0412">Isoleucine biosynthesis</keyword>
<dbReference type="CDD" id="cd07941">
    <property type="entry name" value="DRE_TIM_LeuA3"/>
    <property type="match status" value="1"/>
</dbReference>
<evidence type="ECO:0000313" key="11">
    <source>
        <dbReference type="EMBL" id="HGI29910.1"/>
    </source>
</evidence>
<dbReference type="Gene3D" id="3.20.20.70">
    <property type="entry name" value="Aldolase class I"/>
    <property type="match status" value="1"/>
</dbReference>
<dbReference type="InterPro" id="IPR002034">
    <property type="entry name" value="AIPM/Hcit_synth_CS"/>
</dbReference>
<feature type="domain" description="Pyruvate carboxyltransferase" evidence="10">
    <location>
        <begin position="7"/>
        <end position="271"/>
    </location>
</feature>
<evidence type="ECO:0000256" key="1">
    <source>
        <dbReference type="ARBA" id="ARBA00004743"/>
    </source>
</evidence>
<dbReference type="SUPFAM" id="SSF51569">
    <property type="entry name" value="Aldolase"/>
    <property type="match status" value="1"/>
</dbReference>
<sequence>MEGKPQVEIYDTTLRDGAQMEGVNFSLQDKLRITEKLDEMGFHYIEGGWPGANPKDVAFFREVRKLPLKHAKVCAFGSTRRADSAVEEDRNIRLLLESEAPVITIFGKSWTLHVTEALKTTLDENLRMIEDSISYLQKQGREVIYDAEHFFDGYKADPEYALKTLQVAWEAGARILVLCDTNGGTLPHEVEEIMKVVRERLGEGVPLGIHAHNDSGVAVANSIAAVRMGAVQVQGTVNGYGERCGNANLCTVIPNLWFKMGVASIPEDRIRKLFELSHFVSEIANLRHDDYQPYVGRSAFTHKGGIHASAILRHPATYEHVPPEAVGNQRRILVSDQSGKSNIVYRAREMGVDLDPKDPRVDALVQKIKEAESSGYQFEGADASFEILLRETLGEEVKFFDLESFRVIVEKRREENTVTEATVKIRVDENVVHTVAEGDGPVHALDNALRKALERLYPALKRIRLSDYKVRVLSEKEGTAAKIRVLIQSTDGERVWGTVGVSTNIIEASWEALADSVRYGLWRKLREGK</sequence>